<sequence length="422" mass="47264">MTKNSKKNALIMDENQVEHNPETTLAEEQNQESSLSTASDTESGTEDETEGDLENGDTEENLVDSTSPDNPPEPEEPQGLAVPQMQPAASEPDVISELGGGLIEDGRHYRPISDSTSFHGLSSFLKTPTSEPLDVTLLRDEMAEFNAQDAKTLIEQKGAEEALDIGKKGFLAFYSKISRLETFSEGGMFLLRLEQSKATEKLREICKEAGFDFNVKVIQAMPQISIRSLKDYERLLKYKDIYKFLPLGKNRAVSLIAVMEKDAGKGKKKAQAWQGETPIRDYLAKHNIAIPTDAQDQKLEIFRWRMDVLINTRRASHEKVRISQELLQEFTRECGEMKRNHFQDLTPYSGDEEALKDRLEEYKANEGKIPPLDTSPDKVDGVIKKLDGILKDDGALGDISPDKVETLKAKVTELEQKLAESN</sequence>
<evidence type="ECO:0000313" key="2">
    <source>
        <dbReference type="EMBL" id="ACL03004.1"/>
    </source>
</evidence>
<feature type="compositionally biased region" description="Polar residues" evidence="1">
    <location>
        <begin position="22"/>
        <end position="35"/>
    </location>
</feature>
<dbReference type="RefSeq" id="WP_012610439.1">
    <property type="nucleotide sequence ID" value="NC_011768.1"/>
</dbReference>
<evidence type="ECO:0000256" key="1">
    <source>
        <dbReference type="SAM" id="MobiDB-lite"/>
    </source>
</evidence>
<gene>
    <name evidence="2" type="ordered locus">Dalk_1301</name>
</gene>
<keyword evidence="3" id="KW-1185">Reference proteome</keyword>
<dbReference type="AlphaFoldDB" id="B8F9Q8"/>
<organism evidence="2 3">
    <name type="scientific">Desulfatibacillum aliphaticivorans</name>
    <dbReference type="NCBI Taxonomy" id="218208"/>
    <lineage>
        <taxon>Bacteria</taxon>
        <taxon>Pseudomonadati</taxon>
        <taxon>Thermodesulfobacteriota</taxon>
        <taxon>Desulfobacteria</taxon>
        <taxon>Desulfobacterales</taxon>
        <taxon>Desulfatibacillaceae</taxon>
        <taxon>Desulfatibacillum</taxon>
    </lineage>
</organism>
<proteinExistence type="predicted"/>
<protein>
    <submittedName>
        <fullName evidence="2">Uncharacterized protein</fullName>
    </submittedName>
</protein>
<dbReference type="Proteomes" id="UP000000739">
    <property type="component" value="Chromosome"/>
</dbReference>
<feature type="compositionally biased region" description="Acidic residues" evidence="1">
    <location>
        <begin position="43"/>
        <end position="62"/>
    </location>
</feature>
<evidence type="ECO:0000313" key="3">
    <source>
        <dbReference type="Proteomes" id="UP000000739"/>
    </source>
</evidence>
<name>B8F9Q8_DESAL</name>
<dbReference type="HOGENOM" id="CLU_650067_0_0_7"/>
<dbReference type="KEGG" id="dal:Dalk_1301"/>
<accession>B8F9Q8</accession>
<feature type="region of interest" description="Disordered" evidence="1">
    <location>
        <begin position="1"/>
        <end position="91"/>
    </location>
</feature>
<dbReference type="EMBL" id="CP001322">
    <property type="protein sequence ID" value="ACL03004.1"/>
    <property type="molecule type" value="Genomic_DNA"/>
</dbReference>
<reference evidence="2 3" key="1">
    <citation type="journal article" date="2012" name="Environ. Microbiol.">
        <title>The genome sequence of Desulfatibacillum alkenivorans AK-01: a blueprint for anaerobic alkane oxidation.</title>
        <authorList>
            <person name="Callaghan A.V."/>
            <person name="Morris B.E."/>
            <person name="Pereira I.A."/>
            <person name="McInerney M.J."/>
            <person name="Austin R.N."/>
            <person name="Groves J.T."/>
            <person name="Kukor J.J."/>
            <person name="Suflita J.M."/>
            <person name="Young L.Y."/>
            <person name="Zylstra G.J."/>
            <person name="Wawrik B."/>
        </authorList>
    </citation>
    <scope>NUCLEOTIDE SEQUENCE [LARGE SCALE GENOMIC DNA]</scope>
    <source>
        <strain evidence="2 3">AK-01</strain>
    </source>
</reference>